<dbReference type="InParanoid" id="A0A1B7MWL9"/>
<sequence length="50" mass="6162">LILVSTYHRFSIRSRRFIDAYRKGLNREQAAWTIKKYRGHRLFLNIIMHD</sequence>
<feature type="non-terminal residue" evidence="1">
    <location>
        <position position="50"/>
    </location>
</feature>
<protein>
    <submittedName>
        <fullName evidence="1">Uncharacterized protein</fullName>
    </submittedName>
</protein>
<organism evidence="1 2">
    <name type="scientific">Rhizopogon vinicolor AM-OR11-026</name>
    <dbReference type="NCBI Taxonomy" id="1314800"/>
    <lineage>
        <taxon>Eukaryota</taxon>
        <taxon>Fungi</taxon>
        <taxon>Dikarya</taxon>
        <taxon>Basidiomycota</taxon>
        <taxon>Agaricomycotina</taxon>
        <taxon>Agaricomycetes</taxon>
        <taxon>Agaricomycetidae</taxon>
        <taxon>Boletales</taxon>
        <taxon>Suillineae</taxon>
        <taxon>Rhizopogonaceae</taxon>
        <taxon>Rhizopogon</taxon>
    </lineage>
</organism>
<dbReference type="EMBL" id="KV448379">
    <property type="protein sequence ID" value="OAX36995.1"/>
    <property type="molecule type" value="Genomic_DNA"/>
</dbReference>
<reference evidence="1 2" key="1">
    <citation type="submission" date="2016-06" db="EMBL/GenBank/DDBJ databases">
        <title>Comparative genomics of the ectomycorrhizal sister species Rhizopogon vinicolor and Rhizopogon vesiculosus (Basidiomycota: Boletales) reveals a divergence of the mating type B locus.</title>
        <authorList>
            <consortium name="DOE Joint Genome Institute"/>
            <person name="Mujic A.B."/>
            <person name="Kuo A."/>
            <person name="Tritt A."/>
            <person name="Lipzen A."/>
            <person name="Chen C."/>
            <person name="Johnson J."/>
            <person name="Sharma A."/>
            <person name="Barry K."/>
            <person name="Grigoriev I.V."/>
            <person name="Spatafora J.W."/>
        </authorList>
    </citation>
    <scope>NUCLEOTIDE SEQUENCE [LARGE SCALE GENOMIC DNA]</scope>
    <source>
        <strain evidence="1 2">AM-OR11-026</strain>
    </source>
</reference>
<name>A0A1B7MWL9_9AGAM</name>
<gene>
    <name evidence="1" type="ORF">K503DRAFT_648270</name>
</gene>
<feature type="non-terminal residue" evidence="1">
    <location>
        <position position="1"/>
    </location>
</feature>
<proteinExistence type="predicted"/>
<dbReference type="AlphaFoldDB" id="A0A1B7MWL9"/>
<dbReference type="STRING" id="1314800.A0A1B7MWL9"/>
<evidence type="ECO:0000313" key="1">
    <source>
        <dbReference type="EMBL" id="OAX36995.1"/>
    </source>
</evidence>
<evidence type="ECO:0000313" key="2">
    <source>
        <dbReference type="Proteomes" id="UP000092154"/>
    </source>
</evidence>
<dbReference type="Proteomes" id="UP000092154">
    <property type="component" value="Unassembled WGS sequence"/>
</dbReference>
<keyword evidence="2" id="KW-1185">Reference proteome</keyword>
<accession>A0A1B7MWL9</accession>